<dbReference type="Proteomes" id="UP000278983">
    <property type="component" value="Unassembled WGS sequence"/>
</dbReference>
<evidence type="ECO:0000313" key="2">
    <source>
        <dbReference type="Proteomes" id="UP000278983"/>
    </source>
</evidence>
<comment type="caution">
    <text evidence="1">The sequence shown here is derived from an EMBL/GenBank/DDBJ whole genome shotgun (WGS) entry which is preliminary data.</text>
</comment>
<keyword evidence="2" id="KW-1185">Reference proteome</keyword>
<accession>A0A432LJK9</accession>
<protein>
    <submittedName>
        <fullName evidence="1">Dehydrogenase</fullName>
    </submittedName>
</protein>
<proteinExistence type="predicted"/>
<name>A0A432LJK9_9BACT</name>
<dbReference type="AlphaFoldDB" id="A0A432LJK9"/>
<gene>
    <name evidence="1" type="ORF">EHV08_02335</name>
</gene>
<organism evidence="1 2">
    <name type="scientific">Prevotella koreensis</name>
    <dbReference type="NCBI Taxonomy" id="2490854"/>
    <lineage>
        <taxon>Bacteria</taxon>
        <taxon>Pseudomonadati</taxon>
        <taxon>Bacteroidota</taxon>
        <taxon>Bacteroidia</taxon>
        <taxon>Bacteroidales</taxon>
        <taxon>Prevotellaceae</taxon>
        <taxon>Prevotella</taxon>
    </lineage>
</organism>
<sequence>MADNFLEYRQQEYEKRKEEWQRKKRCLPKVKRQIERPENESL</sequence>
<evidence type="ECO:0000313" key="1">
    <source>
        <dbReference type="EMBL" id="RUL58719.1"/>
    </source>
</evidence>
<dbReference type="EMBL" id="RYYU01000001">
    <property type="protein sequence ID" value="RUL58719.1"/>
    <property type="molecule type" value="Genomic_DNA"/>
</dbReference>
<reference evidence="1 2" key="1">
    <citation type="submission" date="2018-12" db="EMBL/GenBank/DDBJ databases">
        <title>Genome sequencing of Prevotella sp. KCOM 3155 (= JS262).</title>
        <authorList>
            <person name="Kook J.-K."/>
            <person name="Park S.-N."/>
            <person name="Lim Y.K."/>
        </authorList>
    </citation>
    <scope>NUCLEOTIDE SEQUENCE [LARGE SCALE GENOMIC DNA]</scope>
    <source>
        <strain evidence="1 2">KCOM 3155</strain>
    </source>
</reference>